<protein>
    <submittedName>
        <fullName evidence="1">M55 family metallopeptidase</fullName>
    </submittedName>
</protein>
<accession>A0ABV5W6I9</accession>
<dbReference type="InterPro" id="IPR036177">
    <property type="entry name" value="Peptidase_M55_sf"/>
</dbReference>
<dbReference type="SUPFAM" id="SSF63992">
    <property type="entry name" value="Dipeptide transport protein"/>
    <property type="match status" value="1"/>
</dbReference>
<gene>
    <name evidence="1" type="ORF">ACFFNY_30905</name>
</gene>
<dbReference type="Gene3D" id="3.30.1360.130">
    <property type="entry name" value="Dipeptide transport protein"/>
    <property type="match status" value="1"/>
</dbReference>
<evidence type="ECO:0000313" key="1">
    <source>
        <dbReference type="EMBL" id="MFB9756007.1"/>
    </source>
</evidence>
<organism evidence="1 2">
    <name type="scientific">Paenibacillus hodogayensis</name>
    <dbReference type="NCBI Taxonomy" id="279208"/>
    <lineage>
        <taxon>Bacteria</taxon>
        <taxon>Bacillati</taxon>
        <taxon>Bacillota</taxon>
        <taxon>Bacilli</taxon>
        <taxon>Bacillales</taxon>
        <taxon>Paenibacillaceae</taxon>
        <taxon>Paenibacillus</taxon>
    </lineage>
</organism>
<name>A0ABV5W6I9_9BACL</name>
<evidence type="ECO:0000313" key="2">
    <source>
        <dbReference type="Proteomes" id="UP001589619"/>
    </source>
</evidence>
<reference evidence="1 2" key="1">
    <citation type="submission" date="2024-09" db="EMBL/GenBank/DDBJ databases">
        <authorList>
            <person name="Sun Q."/>
            <person name="Mori K."/>
        </authorList>
    </citation>
    <scope>NUCLEOTIDE SEQUENCE [LARGE SCALE GENOMIC DNA]</scope>
    <source>
        <strain evidence="1 2">JCM 12520</strain>
    </source>
</reference>
<dbReference type="InterPro" id="IPR007035">
    <property type="entry name" value="Peptidase_M55"/>
</dbReference>
<comment type="caution">
    <text evidence="1">The sequence shown here is derived from an EMBL/GenBank/DDBJ whole genome shotgun (WGS) entry which is preliminary data.</text>
</comment>
<proteinExistence type="predicted"/>
<dbReference type="Gene3D" id="3.40.50.10780">
    <property type="entry name" value="Dipeptide transport protein"/>
    <property type="match status" value="1"/>
</dbReference>
<dbReference type="InterPro" id="IPR027476">
    <property type="entry name" value="DppA_N"/>
</dbReference>
<dbReference type="EMBL" id="JBHMAG010000020">
    <property type="protein sequence ID" value="MFB9756007.1"/>
    <property type="molecule type" value="Genomic_DNA"/>
</dbReference>
<sequence length="257" mass="27733">MKSFFILTDLEGPAGVDSFTQTRPGDGYPERVDAAKKLLAREVNACIEGIRSVYPNARIDVWDGHGPGGLFAEDIVGGTYLREGHPYKKLEGYDALLFVGQHAMAGTYNAPLNHTYSSRSVAYYRLNGVLIGEFGARALVAGVQGVPVIFLSGDDKAALEALLFVPEIETAVVKRGLGIEAAEHLDGEEACHAVREGAAESVRRMAEIPPFTGIAAPYTLEIGYLTAVGQSMQGPGVEWINDRTVRISRDDIRDLPV</sequence>
<dbReference type="RefSeq" id="WP_344913476.1">
    <property type="nucleotide sequence ID" value="NZ_BAAAYO010000012.1"/>
</dbReference>
<dbReference type="Proteomes" id="UP001589619">
    <property type="component" value="Unassembled WGS sequence"/>
</dbReference>
<keyword evidence="2" id="KW-1185">Reference proteome</keyword>
<dbReference type="Pfam" id="PF04951">
    <property type="entry name" value="Peptidase_M55"/>
    <property type="match status" value="1"/>
</dbReference>